<evidence type="ECO:0000256" key="8">
    <source>
        <dbReference type="RuleBase" id="RU361238"/>
    </source>
</evidence>
<evidence type="ECO:0000256" key="1">
    <source>
        <dbReference type="ARBA" id="ARBA00006249"/>
    </source>
</evidence>
<dbReference type="Pfam" id="PF07519">
    <property type="entry name" value="Tannase"/>
    <property type="match status" value="1"/>
</dbReference>
<dbReference type="SUPFAM" id="SSF53474">
    <property type="entry name" value="alpha/beta-Hydrolases"/>
    <property type="match status" value="1"/>
</dbReference>
<dbReference type="PANTHER" id="PTHR33938">
    <property type="entry name" value="FERULOYL ESTERASE B-RELATED"/>
    <property type="match status" value="1"/>
</dbReference>
<evidence type="ECO:0000256" key="3">
    <source>
        <dbReference type="ARBA" id="ARBA00022723"/>
    </source>
</evidence>
<evidence type="ECO:0000256" key="5">
    <source>
        <dbReference type="ARBA" id="ARBA00022801"/>
    </source>
</evidence>
<keyword evidence="4" id="KW-0732">Signal</keyword>
<evidence type="ECO:0000313" key="10">
    <source>
        <dbReference type="EMBL" id="KAF2453602.1"/>
    </source>
</evidence>
<dbReference type="Proteomes" id="UP000799766">
    <property type="component" value="Unassembled WGS sequence"/>
</dbReference>
<dbReference type="PANTHER" id="PTHR33938:SF8">
    <property type="entry name" value="CARBOXYLIC ESTER HYDROLASE"/>
    <property type="match status" value="1"/>
</dbReference>
<keyword evidence="5 8" id="KW-0378">Hydrolase</keyword>
<feature type="region of interest" description="Disordered" evidence="9">
    <location>
        <begin position="463"/>
        <end position="485"/>
    </location>
</feature>
<keyword evidence="6" id="KW-0106">Calcium</keyword>
<dbReference type="OrthoDB" id="3039123at2759"/>
<dbReference type="GO" id="GO:0046872">
    <property type="term" value="F:metal ion binding"/>
    <property type="evidence" value="ECO:0007669"/>
    <property type="project" value="UniProtKB-KW"/>
</dbReference>
<evidence type="ECO:0000256" key="9">
    <source>
        <dbReference type="SAM" id="MobiDB-lite"/>
    </source>
</evidence>
<keyword evidence="3" id="KW-0479">Metal-binding</keyword>
<dbReference type="EC" id="3.1.1.-" evidence="8"/>
<reference evidence="10" key="1">
    <citation type="journal article" date="2020" name="Stud. Mycol.">
        <title>101 Dothideomycetes genomes: a test case for predicting lifestyles and emergence of pathogens.</title>
        <authorList>
            <person name="Haridas S."/>
            <person name="Albert R."/>
            <person name="Binder M."/>
            <person name="Bloem J."/>
            <person name="Labutti K."/>
            <person name="Salamov A."/>
            <person name="Andreopoulos B."/>
            <person name="Baker S."/>
            <person name="Barry K."/>
            <person name="Bills G."/>
            <person name="Bluhm B."/>
            <person name="Cannon C."/>
            <person name="Castanera R."/>
            <person name="Culley D."/>
            <person name="Daum C."/>
            <person name="Ezra D."/>
            <person name="Gonzalez J."/>
            <person name="Henrissat B."/>
            <person name="Kuo A."/>
            <person name="Liang C."/>
            <person name="Lipzen A."/>
            <person name="Lutzoni F."/>
            <person name="Magnuson J."/>
            <person name="Mondo S."/>
            <person name="Nolan M."/>
            <person name="Ohm R."/>
            <person name="Pangilinan J."/>
            <person name="Park H.-J."/>
            <person name="Ramirez L."/>
            <person name="Alfaro M."/>
            <person name="Sun H."/>
            <person name="Tritt A."/>
            <person name="Yoshinaga Y."/>
            <person name="Zwiers L.-H."/>
            <person name="Turgeon B."/>
            <person name="Goodwin S."/>
            <person name="Spatafora J."/>
            <person name="Crous P."/>
            <person name="Grigoriev I."/>
        </authorList>
    </citation>
    <scope>NUCLEOTIDE SEQUENCE</scope>
    <source>
        <strain evidence="10">ATCC 16933</strain>
    </source>
</reference>
<accession>A0A6A6NQA3</accession>
<dbReference type="GO" id="GO:0030600">
    <property type="term" value="F:feruloyl esterase activity"/>
    <property type="evidence" value="ECO:0007669"/>
    <property type="project" value="UniProtKB-ARBA"/>
</dbReference>
<keyword evidence="7" id="KW-1015">Disulfide bond</keyword>
<keyword evidence="11" id="KW-1185">Reference proteome</keyword>
<evidence type="ECO:0000256" key="2">
    <source>
        <dbReference type="ARBA" id="ARBA00022487"/>
    </source>
</evidence>
<feature type="compositionally biased region" description="Low complexity" evidence="9">
    <location>
        <begin position="463"/>
        <end position="480"/>
    </location>
</feature>
<evidence type="ECO:0000313" key="11">
    <source>
        <dbReference type="Proteomes" id="UP000799766"/>
    </source>
</evidence>
<evidence type="ECO:0000256" key="4">
    <source>
        <dbReference type="ARBA" id="ARBA00022729"/>
    </source>
</evidence>
<dbReference type="AlphaFoldDB" id="A0A6A6NQA3"/>
<keyword evidence="2" id="KW-0719">Serine esterase</keyword>
<sequence>MFQAILASIPITAKLLDKRQGRSCSSVPAPTVEGATVVSISGQERNGSSTGDFPVFPRQSAGGSLANEVCEVNVILTHEGANDTVRIAIWLPLSGWNGKFQGTGGGGLIAGEFDSALAPAVQLGYAAGSTDAGLPSNSFDGTEWAGNEQLLKNFAHLSIHEMSVVGKQVAESFYSSPVEYSYWNGCSTGGRQGYMEAQRYPEDYDGILAIAPAINFNKMAVASAWPYAVMKEEGEFPQTCVWDAMVQAAIDQCDMDDGGDDDLISDPPTCDFNPFLIVGQNMSNCSITERHATIARKIIDGPVDASGDRLWYGLEPGTTFTGLATTTVFSISDGWIRNWVRPGYNTSNLNYDNFPGLFQQAVDKFDDLIGTSNPDLSGFAERGGKLLTWHGWADQLIFPQGTSDYRQRVQDTMGDGVDGFYRLFFAPGVQHCSGGNGPVPIDPLADLVAWVEQGQAPETLAAMSGSGSMAGNPSGNPSSGAGNGSQISRDLCLWPESLIFSGSGDVNAASTWTCAP</sequence>
<comment type="similarity">
    <text evidence="1 8">Belongs to the tannase family.</text>
</comment>
<gene>
    <name evidence="10" type="ORF">BDY21DRAFT_292805</name>
</gene>
<dbReference type="InterPro" id="IPR011118">
    <property type="entry name" value="Tannase/feruloyl_esterase"/>
</dbReference>
<organism evidence="10 11">
    <name type="scientific">Lineolata rhizophorae</name>
    <dbReference type="NCBI Taxonomy" id="578093"/>
    <lineage>
        <taxon>Eukaryota</taxon>
        <taxon>Fungi</taxon>
        <taxon>Dikarya</taxon>
        <taxon>Ascomycota</taxon>
        <taxon>Pezizomycotina</taxon>
        <taxon>Dothideomycetes</taxon>
        <taxon>Dothideomycetes incertae sedis</taxon>
        <taxon>Lineolatales</taxon>
        <taxon>Lineolataceae</taxon>
        <taxon>Lineolata</taxon>
    </lineage>
</organism>
<proteinExistence type="inferred from homology"/>
<dbReference type="InterPro" id="IPR029058">
    <property type="entry name" value="AB_hydrolase_fold"/>
</dbReference>
<dbReference type="EMBL" id="MU001696">
    <property type="protein sequence ID" value="KAF2453602.1"/>
    <property type="molecule type" value="Genomic_DNA"/>
</dbReference>
<name>A0A6A6NQA3_9PEZI</name>
<protein>
    <recommendedName>
        <fullName evidence="8">Carboxylic ester hydrolase</fullName>
        <ecNumber evidence="8">3.1.1.-</ecNumber>
    </recommendedName>
</protein>
<evidence type="ECO:0000256" key="7">
    <source>
        <dbReference type="ARBA" id="ARBA00023157"/>
    </source>
</evidence>
<evidence type="ECO:0000256" key="6">
    <source>
        <dbReference type="ARBA" id="ARBA00022837"/>
    </source>
</evidence>